<dbReference type="AlphaFoldDB" id="G7KL23"/>
<protein>
    <submittedName>
        <fullName evidence="2">DUF21 domain plant protein, putative</fullName>
    </submittedName>
</protein>
<name>G7KL23_MEDTR</name>
<dbReference type="GO" id="GO:0010960">
    <property type="term" value="P:magnesium ion homeostasis"/>
    <property type="evidence" value="ECO:0007669"/>
    <property type="project" value="InterPro"/>
</dbReference>
<dbReference type="InterPro" id="IPR045095">
    <property type="entry name" value="ACDP"/>
</dbReference>
<dbReference type="PANTHER" id="PTHR12064:SF72">
    <property type="entry name" value="CBS DOMAIN PROTEIN"/>
    <property type="match status" value="1"/>
</dbReference>
<dbReference type="EnsemblPlants" id="AES75602">
    <property type="protein sequence ID" value="AES75602"/>
    <property type="gene ID" value="MTR_6g051840"/>
</dbReference>
<reference evidence="2 4" key="1">
    <citation type="journal article" date="2011" name="Nature">
        <title>The Medicago genome provides insight into the evolution of rhizobial symbioses.</title>
        <authorList>
            <person name="Young N.D."/>
            <person name="Debelle F."/>
            <person name="Oldroyd G.E."/>
            <person name="Geurts R."/>
            <person name="Cannon S.B."/>
            <person name="Udvardi M.K."/>
            <person name="Benedito V.A."/>
            <person name="Mayer K.F."/>
            <person name="Gouzy J."/>
            <person name="Schoof H."/>
            <person name="Van de Peer Y."/>
            <person name="Proost S."/>
            <person name="Cook D.R."/>
            <person name="Meyers B.C."/>
            <person name="Spannagl M."/>
            <person name="Cheung F."/>
            <person name="De Mita S."/>
            <person name="Krishnakumar V."/>
            <person name="Gundlach H."/>
            <person name="Zhou S."/>
            <person name="Mudge J."/>
            <person name="Bharti A.K."/>
            <person name="Murray J.D."/>
            <person name="Naoumkina M.A."/>
            <person name="Rosen B."/>
            <person name="Silverstein K.A."/>
            <person name="Tang H."/>
            <person name="Rombauts S."/>
            <person name="Zhao P.X."/>
            <person name="Zhou P."/>
            <person name="Barbe V."/>
            <person name="Bardou P."/>
            <person name="Bechner M."/>
            <person name="Bellec A."/>
            <person name="Berger A."/>
            <person name="Berges H."/>
            <person name="Bidwell S."/>
            <person name="Bisseling T."/>
            <person name="Choisne N."/>
            <person name="Couloux A."/>
            <person name="Denny R."/>
            <person name="Deshpande S."/>
            <person name="Dai X."/>
            <person name="Doyle J.J."/>
            <person name="Dudez A.M."/>
            <person name="Farmer A.D."/>
            <person name="Fouteau S."/>
            <person name="Franken C."/>
            <person name="Gibelin C."/>
            <person name="Gish J."/>
            <person name="Goldstein S."/>
            <person name="Gonzalez A.J."/>
            <person name="Green P.J."/>
            <person name="Hallab A."/>
            <person name="Hartog M."/>
            <person name="Hua A."/>
            <person name="Humphray S.J."/>
            <person name="Jeong D.H."/>
            <person name="Jing Y."/>
            <person name="Jocker A."/>
            <person name="Kenton S.M."/>
            <person name="Kim D.J."/>
            <person name="Klee K."/>
            <person name="Lai H."/>
            <person name="Lang C."/>
            <person name="Lin S."/>
            <person name="Macmil S.L."/>
            <person name="Magdelenat G."/>
            <person name="Matthews L."/>
            <person name="McCorrison J."/>
            <person name="Monaghan E.L."/>
            <person name="Mun J.H."/>
            <person name="Najar F.Z."/>
            <person name="Nicholson C."/>
            <person name="Noirot C."/>
            <person name="O'Bleness M."/>
            <person name="Paule C.R."/>
            <person name="Poulain J."/>
            <person name="Prion F."/>
            <person name="Qin B."/>
            <person name="Qu C."/>
            <person name="Retzel E.F."/>
            <person name="Riddle C."/>
            <person name="Sallet E."/>
            <person name="Samain S."/>
            <person name="Samson N."/>
            <person name="Sanders I."/>
            <person name="Saurat O."/>
            <person name="Scarpelli C."/>
            <person name="Schiex T."/>
            <person name="Segurens B."/>
            <person name="Severin A.J."/>
            <person name="Sherrier D.J."/>
            <person name="Shi R."/>
            <person name="Sims S."/>
            <person name="Singer S.R."/>
            <person name="Sinharoy S."/>
            <person name="Sterck L."/>
            <person name="Viollet A."/>
            <person name="Wang B.B."/>
            <person name="Wang K."/>
            <person name="Wang M."/>
            <person name="Wang X."/>
            <person name="Warfsmann J."/>
            <person name="Weissenbach J."/>
            <person name="White D.D."/>
            <person name="White J.D."/>
            <person name="Wiley G.B."/>
            <person name="Wincker P."/>
            <person name="Xing Y."/>
            <person name="Yang L."/>
            <person name="Yao Z."/>
            <person name="Ying F."/>
            <person name="Zhai J."/>
            <person name="Zhou L."/>
            <person name="Zuber A."/>
            <person name="Denarie J."/>
            <person name="Dixon R.A."/>
            <person name="May G.D."/>
            <person name="Schwartz D.C."/>
            <person name="Rogers J."/>
            <person name="Quetier F."/>
            <person name="Town C.D."/>
            <person name="Roe B.A."/>
        </authorList>
    </citation>
    <scope>NUCLEOTIDE SEQUENCE [LARGE SCALE GENOMIC DNA]</scope>
    <source>
        <strain evidence="2">A17</strain>
        <strain evidence="3 4">cv. Jemalong A17</strain>
    </source>
</reference>
<dbReference type="EMBL" id="CM001222">
    <property type="protein sequence ID" value="AES75602.2"/>
    <property type="molecule type" value="Genomic_DNA"/>
</dbReference>
<dbReference type="Proteomes" id="UP000002051">
    <property type="component" value="Chromosome 6"/>
</dbReference>
<dbReference type="InterPro" id="IPR046342">
    <property type="entry name" value="CBS_dom_sf"/>
</dbReference>
<organism evidence="2 4">
    <name type="scientific">Medicago truncatula</name>
    <name type="common">Barrel medic</name>
    <name type="synonym">Medicago tribuloides</name>
    <dbReference type="NCBI Taxonomy" id="3880"/>
    <lineage>
        <taxon>Eukaryota</taxon>
        <taxon>Viridiplantae</taxon>
        <taxon>Streptophyta</taxon>
        <taxon>Embryophyta</taxon>
        <taxon>Tracheophyta</taxon>
        <taxon>Spermatophyta</taxon>
        <taxon>Magnoliopsida</taxon>
        <taxon>eudicotyledons</taxon>
        <taxon>Gunneridae</taxon>
        <taxon>Pentapetalae</taxon>
        <taxon>rosids</taxon>
        <taxon>fabids</taxon>
        <taxon>Fabales</taxon>
        <taxon>Fabaceae</taxon>
        <taxon>Papilionoideae</taxon>
        <taxon>50 kb inversion clade</taxon>
        <taxon>NPAAA clade</taxon>
        <taxon>Hologalegina</taxon>
        <taxon>IRL clade</taxon>
        <taxon>Trifolieae</taxon>
        <taxon>Medicago</taxon>
    </lineage>
</organism>
<evidence type="ECO:0000313" key="3">
    <source>
        <dbReference type="EnsemblPlants" id="AES75602"/>
    </source>
</evidence>
<dbReference type="STRING" id="3880.G7KL23"/>
<sequence length="135" mass="15448">MFVNVKYAESNSSYVLEMSQRSSIQESTMCSSDVEFLSPTLENVMVLDNEVESKTWEQEIGCMSHEQIVSLSAVTHEEAIGIITMEDVMEELLQGDILDETDEYVHVQKNIRINLRQSHRSQSRSSRRNSGSSRR</sequence>
<gene>
    <name evidence="2" type="ordered locus">MTR_6g051840</name>
</gene>
<evidence type="ECO:0000313" key="2">
    <source>
        <dbReference type="EMBL" id="AES75602.2"/>
    </source>
</evidence>
<dbReference type="PANTHER" id="PTHR12064">
    <property type="entry name" value="METAL TRANSPORTER CNNM"/>
    <property type="match status" value="1"/>
</dbReference>
<evidence type="ECO:0000313" key="4">
    <source>
        <dbReference type="Proteomes" id="UP000002051"/>
    </source>
</evidence>
<accession>A0A0C3VW54</accession>
<dbReference type="HOGENOM" id="CLU_1888856_0_0_1"/>
<reference evidence="2 4" key="2">
    <citation type="journal article" date="2014" name="BMC Genomics">
        <title>An improved genome release (version Mt4.0) for the model legume Medicago truncatula.</title>
        <authorList>
            <person name="Tang H."/>
            <person name="Krishnakumar V."/>
            <person name="Bidwell S."/>
            <person name="Rosen B."/>
            <person name="Chan A."/>
            <person name="Zhou S."/>
            <person name="Gentzbittel L."/>
            <person name="Childs K.L."/>
            <person name="Yandell M."/>
            <person name="Gundlach H."/>
            <person name="Mayer K.F."/>
            <person name="Schwartz D.C."/>
            <person name="Town C.D."/>
        </authorList>
    </citation>
    <scope>GENOME REANNOTATION</scope>
    <source>
        <strain evidence="3 4">cv. Jemalong A17</strain>
    </source>
</reference>
<evidence type="ECO:0000256" key="1">
    <source>
        <dbReference type="SAM" id="MobiDB-lite"/>
    </source>
</evidence>
<reference evidence="3" key="3">
    <citation type="submission" date="2015-04" db="UniProtKB">
        <authorList>
            <consortium name="EnsemblPlants"/>
        </authorList>
    </citation>
    <scope>IDENTIFICATION</scope>
    <source>
        <strain evidence="3">cv. Jemalong A17</strain>
    </source>
</reference>
<accession>G7KL23</accession>
<feature type="region of interest" description="Disordered" evidence="1">
    <location>
        <begin position="116"/>
        <end position="135"/>
    </location>
</feature>
<dbReference type="Gene3D" id="3.10.580.10">
    <property type="entry name" value="CBS-domain"/>
    <property type="match status" value="1"/>
</dbReference>
<proteinExistence type="predicted"/>
<keyword evidence="4" id="KW-1185">Reference proteome</keyword>
<feature type="compositionally biased region" description="Basic residues" evidence="1">
    <location>
        <begin position="117"/>
        <end position="135"/>
    </location>
</feature>